<feature type="compositionally biased region" description="Low complexity" evidence="1">
    <location>
        <begin position="44"/>
        <end position="54"/>
    </location>
</feature>
<feature type="region of interest" description="Disordered" evidence="1">
    <location>
        <begin position="37"/>
        <end position="56"/>
    </location>
</feature>
<sequence length="136" mass="15113">MAATTWSRHPRASRHGRDRQGHRDMVVRARGVATRSRLLGGVATTSETGTPRTTGVLPGADQSVIFLTGSLFVALEPPREVRRGTVVQPDYDSHCCVTLCSFPHSDEMWRFGPGSRIRRETSQQWQGARRVDEAGR</sequence>
<accession>A0A843UQ42</accession>
<dbReference type="AlphaFoldDB" id="A0A843UQ42"/>
<feature type="region of interest" description="Disordered" evidence="1">
    <location>
        <begin position="1"/>
        <end position="23"/>
    </location>
</feature>
<proteinExistence type="predicted"/>
<dbReference type="Proteomes" id="UP000652761">
    <property type="component" value="Unassembled WGS sequence"/>
</dbReference>
<protein>
    <submittedName>
        <fullName evidence="2">Uncharacterized protein</fullName>
    </submittedName>
</protein>
<dbReference type="EMBL" id="NMUH01000828">
    <property type="protein sequence ID" value="MQL85441.1"/>
    <property type="molecule type" value="Genomic_DNA"/>
</dbReference>
<organism evidence="2 3">
    <name type="scientific">Colocasia esculenta</name>
    <name type="common">Wild taro</name>
    <name type="synonym">Arum esculentum</name>
    <dbReference type="NCBI Taxonomy" id="4460"/>
    <lineage>
        <taxon>Eukaryota</taxon>
        <taxon>Viridiplantae</taxon>
        <taxon>Streptophyta</taxon>
        <taxon>Embryophyta</taxon>
        <taxon>Tracheophyta</taxon>
        <taxon>Spermatophyta</taxon>
        <taxon>Magnoliopsida</taxon>
        <taxon>Liliopsida</taxon>
        <taxon>Araceae</taxon>
        <taxon>Aroideae</taxon>
        <taxon>Colocasieae</taxon>
        <taxon>Colocasia</taxon>
    </lineage>
</organism>
<keyword evidence="3" id="KW-1185">Reference proteome</keyword>
<feature type="compositionally biased region" description="Basic residues" evidence="1">
    <location>
        <begin position="8"/>
        <end position="17"/>
    </location>
</feature>
<evidence type="ECO:0000313" key="3">
    <source>
        <dbReference type="Proteomes" id="UP000652761"/>
    </source>
</evidence>
<evidence type="ECO:0000256" key="1">
    <source>
        <dbReference type="SAM" id="MobiDB-lite"/>
    </source>
</evidence>
<comment type="caution">
    <text evidence="2">The sequence shown here is derived from an EMBL/GenBank/DDBJ whole genome shotgun (WGS) entry which is preliminary data.</text>
</comment>
<evidence type="ECO:0000313" key="2">
    <source>
        <dbReference type="EMBL" id="MQL85441.1"/>
    </source>
</evidence>
<name>A0A843UQ42_COLES</name>
<gene>
    <name evidence="2" type="ORF">Taro_017963</name>
</gene>
<reference evidence="2" key="1">
    <citation type="submission" date="2017-07" db="EMBL/GenBank/DDBJ databases">
        <title>Taro Niue Genome Assembly and Annotation.</title>
        <authorList>
            <person name="Atibalentja N."/>
            <person name="Keating K."/>
            <person name="Fields C.J."/>
        </authorList>
    </citation>
    <scope>NUCLEOTIDE SEQUENCE</scope>
    <source>
        <strain evidence="2">Niue_2</strain>
        <tissue evidence="2">Leaf</tissue>
    </source>
</reference>